<dbReference type="InterPro" id="IPR050499">
    <property type="entry name" value="PEP-utilizing_PTS_enzyme"/>
</dbReference>
<dbReference type="AlphaFoldDB" id="A0A1J5P2M7"/>
<accession>A0A1J5P2M7</accession>
<dbReference type="InterPro" id="IPR015813">
    <property type="entry name" value="Pyrv/PenolPyrv_kinase-like_dom"/>
</dbReference>
<keyword evidence="2" id="KW-0808">Transferase</keyword>
<dbReference type="PANTHER" id="PTHR46244">
    <property type="entry name" value="PHOSPHOENOLPYRUVATE-PROTEIN PHOSPHOTRANSFERASE"/>
    <property type="match status" value="1"/>
</dbReference>
<dbReference type="PRINTS" id="PR01736">
    <property type="entry name" value="PHPHTRNFRASE"/>
</dbReference>
<organism evidence="2">
    <name type="scientific">mine drainage metagenome</name>
    <dbReference type="NCBI Taxonomy" id="410659"/>
    <lineage>
        <taxon>unclassified sequences</taxon>
        <taxon>metagenomes</taxon>
        <taxon>ecological metagenomes</taxon>
    </lineage>
</organism>
<protein>
    <submittedName>
        <fullName evidence="2">Phosphoenolpyruvate-protein phosphotransferase</fullName>
        <ecNumber evidence="2">2.7.3.9</ecNumber>
    </submittedName>
</protein>
<evidence type="ECO:0000259" key="1">
    <source>
        <dbReference type="Pfam" id="PF02896"/>
    </source>
</evidence>
<evidence type="ECO:0000313" key="2">
    <source>
        <dbReference type="EMBL" id="OIQ65390.1"/>
    </source>
</evidence>
<feature type="domain" description="PEP-utilising enzyme C-terminal" evidence="1">
    <location>
        <begin position="2"/>
        <end position="229"/>
    </location>
</feature>
<dbReference type="Gene3D" id="3.20.20.60">
    <property type="entry name" value="Phosphoenolpyruvate-binding domains"/>
    <property type="match status" value="1"/>
</dbReference>
<dbReference type="InterPro" id="IPR000121">
    <property type="entry name" value="PEP_util_C"/>
</dbReference>
<proteinExistence type="predicted"/>
<reference evidence="2" key="1">
    <citation type="submission" date="2016-10" db="EMBL/GenBank/DDBJ databases">
        <title>Sequence of Gallionella enrichment culture.</title>
        <authorList>
            <person name="Poehlein A."/>
            <person name="Muehling M."/>
            <person name="Daniel R."/>
        </authorList>
    </citation>
    <scope>NUCLEOTIDE SEQUENCE</scope>
</reference>
<dbReference type="PANTHER" id="PTHR46244:SF3">
    <property type="entry name" value="PHOSPHOENOLPYRUVATE-PROTEIN PHOSPHOTRANSFERASE"/>
    <property type="match status" value="1"/>
</dbReference>
<dbReference type="EMBL" id="MLJW01007363">
    <property type="protein sequence ID" value="OIQ65390.1"/>
    <property type="molecule type" value="Genomic_DNA"/>
</dbReference>
<dbReference type="SUPFAM" id="SSF51621">
    <property type="entry name" value="Phosphoenolpyruvate/pyruvate domain"/>
    <property type="match status" value="1"/>
</dbReference>
<name>A0A1J5P2M7_9ZZZZ</name>
<dbReference type="Pfam" id="PF02896">
    <property type="entry name" value="PEP-utilizers_C"/>
    <property type="match status" value="1"/>
</dbReference>
<dbReference type="GO" id="GO:0008965">
    <property type="term" value="F:phosphoenolpyruvate-protein phosphotransferase activity"/>
    <property type="evidence" value="ECO:0007669"/>
    <property type="project" value="UniProtKB-EC"/>
</dbReference>
<keyword evidence="2" id="KW-0670">Pyruvate</keyword>
<dbReference type="PROSITE" id="PS00742">
    <property type="entry name" value="PEP_ENZYMES_2"/>
    <property type="match status" value="1"/>
</dbReference>
<dbReference type="InterPro" id="IPR023151">
    <property type="entry name" value="PEP_util_CS"/>
</dbReference>
<comment type="caution">
    <text evidence="2">The sequence shown here is derived from an EMBL/GenBank/DDBJ whole genome shotgun (WGS) entry which is preliminary data.</text>
</comment>
<dbReference type="EC" id="2.7.3.9" evidence="2"/>
<gene>
    <name evidence="2" type="primary">ptsI_14</name>
    <name evidence="2" type="ORF">GALL_530510</name>
</gene>
<sequence>MQAMQGKPVTIRTIDIGSDKPLDAEDYRDGEFTHLNPALGLRAIRYSLSDPAMFRIQLRALLRVARLGPLKVLIPMVAHASEIRQTFAELDHARAELSAAGVAFGPVEVGAMIEVPGAALALPLFLRHFDFLSVGTNDLVQYTLAIDRADESVSGLYDPLHPAVLNLLAQIIVQTHAAASWKGRPVDISVCGEMAGDPSLTRLLLGMGLRSFSMHPAQILSVKQEVLRADSAKLAPLVQKVLGAYEPEEQQAALAALG</sequence>
<dbReference type="InterPro" id="IPR040442">
    <property type="entry name" value="Pyrv_kinase-like_dom_sf"/>
</dbReference>